<dbReference type="PANTHER" id="PTHR46601">
    <property type="entry name" value="ULP_PROTEASE DOMAIN-CONTAINING PROTEIN"/>
    <property type="match status" value="1"/>
</dbReference>
<reference evidence="2" key="1">
    <citation type="submission" date="2021-02" db="EMBL/GenBank/DDBJ databases">
        <authorList>
            <person name="Nowell W R."/>
        </authorList>
    </citation>
    <scope>NUCLEOTIDE SEQUENCE</scope>
</reference>
<proteinExistence type="predicted"/>
<evidence type="ECO:0000256" key="1">
    <source>
        <dbReference type="SAM" id="MobiDB-lite"/>
    </source>
</evidence>
<protein>
    <submittedName>
        <fullName evidence="2">Uncharacterized protein</fullName>
    </submittedName>
</protein>
<evidence type="ECO:0000313" key="2">
    <source>
        <dbReference type="EMBL" id="CAF2206983.1"/>
    </source>
</evidence>
<accession>A0A816ZEI1</accession>
<organism evidence="2 4">
    <name type="scientific">Rotaria magnacalcarata</name>
    <dbReference type="NCBI Taxonomy" id="392030"/>
    <lineage>
        <taxon>Eukaryota</taxon>
        <taxon>Metazoa</taxon>
        <taxon>Spiralia</taxon>
        <taxon>Gnathifera</taxon>
        <taxon>Rotifera</taxon>
        <taxon>Eurotatoria</taxon>
        <taxon>Bdelloidea</taxon>
        <taxon>Philodinida</taxon>
        <taxon>Philodinidae</taxon>
        <taxon>Rotaria</taxon>
    </lineage>
</organism>
<dbReference type="Proteomes" id="UP000676336">
    <property type="component" value="Unassembled WGS sequence"/>
</dbReference>
<dbReference type="Proteomes" id="UP000663824">
    <property type="component" value="Unassembled WGS sequence"/>
</dbReference>
<sequence>MALSGAERNRRYREKQKTAGLGDILKENDRKRKQLARSKMSSSQLAVLRLRQQYSLRKFRTKSKLDPVCIPTTSSFKTVQSKAKALKIITNVLPKNKSKQCELVKKVAEDLNLLKIEKKYDRAGQSLQINHQEKEILLRLKKMAPKPNYKSVFLLYTLREMYQLFIEENPTIQVSRSSFQGLRPCNVLYKSLTPHNVCVCVYHENILLLLKSLNLHVQGLRSVDLHSFIKILVCEDNNEFCMFNNCSKCVNNFKNKIENKIIDSKSIIKWTLWSTSPEGRAVKIDYEGSVVECVNVLSNKIKDFLFHTFVKRQQSQFFEMSKTNVTDKRCLLQVDYSENYSIVEQNEIQSAHWSKKQLSIFTAHFWAQSTTQSMVLVSDDISHNKYTVSKCIEHIINRLQLLVPSLDELIIFSDGSASQFKQRFLFKNLSYLAKKFDVILSWHFFATSHGKG</sequence>
<gene>
    <name evidence="2" type="ORF">MBJ925_LOCUS35673</name>
    <name evidence="3" type="ORF">SMN809_LOCUS48750</name>
</gene>
<dbReference type="PANTHER" id="PTHR46601:SF2">
    <property type="entry name" value="UBIQUITIN-LIKE PROTEASE FAMILY PROFILE DOMAIN-CONTAINING PROTEIN"/>
    <property type="match status" value="1"/>
</dbReference>
<dbReference type="AlphaFoldDB" id="A0A816ZEI1"/>
<dbReference type="EMBL" id="CAJNRE010019747">
    <property type="protein sequence ID" value="CAF2206983.1"/>
    <property type="molecule type" value="Genomic_DNA"/>
</dbReference>
<comment type="caution">
    <text evidence="2">The sequence shown here is derived from an EMBL/GenBank/DDBJ whole genome shotgun (WGS) entry which is preliminary data.</text>
</comment>
<name>A0A816ZEI1_9BILA</name>
<evidence type="ECO:0000313" key="3">
    <source>
        <dbReference type="EMBL" id="CAF4836895.1"/>
    </source>
</evidence>
<feature type="region of interest" description="Disordered" evidence="1">
    <location>
        <begin position="1"/>
        <end position="26"/>
    </location>
</feature>
<evidence type="ECO:0000313" key="4">
    <source>
        <dbReference type="Proteomes" id="UP000663824"/>
    </source>
</evidence>
<dbReference type="EMBL" id="CAJOBI010157301">
    <property type="protein sequence ID" value="CAF4836895.1"/>
    <property type="molecule type" value="Genomic_DNA"/>
</dbReference>